<evidence type="ECO:0000256" key="2">
    <source>
        <dbReference type="ARBA" id="ARBA00023235"/>
    </source>
</evidence>
<dbReference type="GO" id="GO:1901135">
    <property type="term" value="P:carbohydrate derivative metabolic process"/>
    <property type="evidence" value="ECO:0007669"/>
    <property type="project" value="InterPro"/>
</dbReference>
<sequence>MHNALEKIINDFSNQFAVGIETGRKTNFYGKRQAFKIVNSTIICGMGGSGLPGDILKSWQLEKNIVRKDIIIHKNYGLPKDIKKPLIICVSYSGNTEETLSAYKQATKSGLPVLSIASGGELALWSQKNKTPLVLMPKGIPPRFAIGYQFGALVGLLVETNLISKEIISIVLKDALKLKKSNLKKDAAKIVIKIGNRIPLIYSSERNKSLGYLLKIQFNENTKIPAFTNTFPEFNHNEFNAFDILSKKQNALAHNFCVLMLNDANDLPIIKKRMKISGKFIKKTGAGLIYINLRKSPFFLRTFAGLILGQWISVLLAQKYTLDPEPTELIEKFKKALA</sequence>
<evidence type="ECO:0000313" key="5">
    <source>
        <dbReference type="Proteomes" id="UP000178869"/>
    </source>
</evidence>
<dbReference type="Proteomes" id="UP000178869">
    <property type="component" value="Unassembled WGS sequence"/>
</dbReference>
<evidence type="ECO:0000256" key="1">
    <source>
        <dbReference type="ARBA" id="ARBA00010523"/>
    </source>
</evidence>
<feature type="domain" description="SIS" evidence="3">
    <location>
        <begin position="31"/>
        <end position="167"/>
    </location>
</feature>
<dbReference type="AlphaFoldDB" id="A0A1G2PCV2"/>
<gene>
    <name evidence="4" type="ORF">A2828_00700</name>
</gene>
<dbReference type="GO" id="GO:0005975">
    <property type="term" value="P:carbohydrate metabolic process"/>
    <property type="evidence" value="ECO:0007669"/>
    <property type="project" value="InterPro"/>
</dbReference>
<dbReference type="InterPro" id="IPR019490">
    <property type="entry name" value="Glu6P/Mann6P_isomerase_C"/>
</dbReference>
<dbReference type="Pfam" id="PF10432">
    <property type="entry name" value="bact-PGI_C"/>
    <property type="match status" value="1"/>
</dbReference>
<dbReference type="GO" id="GO:0004476">
    <property type="term" value="F:mannose-6-phosphate isomerase activity"/>
    <property type="evidence" value="ECO:0007669"/>
    <property type="project" value="InterPro"/>
</dbReference>
<dbReference type="CDD" id="cd05017">
    <property type="entry name" value="SIS_PGI_PMI_1"/>
    <property type="match status" value="1"/>
</dbReference>
<dbReference type="PROSITE" id="PS51464">
    <property type="entry name" value="SIS"/>
    <property type="match status" value="1"/>
</dbReference>
<reference evidence="4 5" key="1">
    <citation type="journal article" date="2016" name="Nat. Commun.">
        <title>Thousands of microbial genomes shed light on interconnected biogeochemical processes in an aquifer system.</title>
        <authorList>
            <person name="Anantharaman K."/>
            <person name="Brown C.T."/>
            <person name="Hug L.A."/>
            <person name="Sharon I."/>
            <person name="Castelle C.J."/>
            <person name="Probst A.J."/>
            <person name="Thomas B.C."/>
            <person name="Singh A."/>
            <person name="Wilkins M.J."/>
            <person name="Karaoz U."/>
            <person name="Brodie E.L."/>
            <person name="Williams K.H."/>
            <person name="Hubbard S.S."/>
            <person name="Banfield J.F."/>
        </authorList>
    </citation>
    <scope>NUCLEOTIDE SEQUENCE [LARGE SCALE GENOMIC DNA]</scope>
</reference>
<comment type="caution">
    <text evidence="4">The sequence shown here is derived from an EMBL/GenBank/DDBJ whole genome shotgun (WGS) entry which is preliminary data.</text>
</comment>
<evidence type="ECO:0000259" key="3">
    <source>
        <dbReference type="PROSITE" id="PS51464"/>
    </source>
</evidence>
<evidence type="ECO:0000313" key="4">
    <source>
        <dbReference type="EMBL" id="OHA46170.1"/>
    </source>
</evidence>
<dbReference type="NCBIfam" id="TIGR02128">
    <property type="entry name" value="G6PI_arch"/>
    <property type="match status" value="1"/>
</dbReference>
<comment type="similarity">
    <text evidence="1">Belongs to the PGI/PMI family.</text>
</comment>
<dbReference type="SUPFAM" id="SSF53697">
    <property type="entry name" value="SIS domain"/>
    <property type="match status" value="1"/>
</dbReference>
<dbReference type="EMBL" id="MHSR01000020">
    <property type="protein sequence ID" value="OHA46170.1"/>
    <property type="molecule type" value="Genomic_DNA"/>
</dbReference>
<dbReference type="GO" id="GO:0004347">
    <property type="term" value="F:glucose-6-phosphate isomerase activity"/>
    <property type="evidence" value="ECO:0007669"/>
    <property type="project" value="InterPro"/>
</dbReference>
<dbReference type="InterPro" id="IPR035484">
    <property type="entry name" value="SIS_PGI/PMI_1"/>
</dbReference>
<accession>A0A1G2PCV2</accession>
<protein>
    <submittedName>
        <fullName evidence="4">Bifunctional phosphoglucose/phosphomannose isomerase</fullName>
    </submittedName>
</protein>
<keyword evidence="2 4" id="KW-0413">Isomerase</keyword>
<dbReference type="Gene3D" id="3.40.50.10490">
    <property type="entry name" value="Glucose-6-phosphate isomerase like protein, domain 1"/>
    <property type="match status" value="2"/>
</dbReference>
<dbReference type="InterPro" id="IPR046348">
    <property type="entry name" value="SIS_dom_sf"/>
</dbReference>
<name>A0A1G2PCV2_9BACT</name>
<dbReference type="InterPro" id="IPR001347">
    <property type="entry name" value="SIS_dom"/>
</dbReference>
<dbReference type="GO" id="GO:0097367">
    <property type="term" value="F:carbohydrate derivative binding"/>
    <property type="evidence" value="ECO:0007669"/>
    <property type="project" value="InterPro"/>
</dbReference>
<organism evidence="4 5">
    <name type="scientific">Candidatus Terrybacteria bacterium RIFCSPHIGHO2_01_FULL_43_35</name>
    <dbReference type="NCBI Taxonomy" id="1802361"/>
    <lineage>
        <taxon>Bacteria</taxon>
        <taxon>Candidatus Terryibacteriota</taxon>
    </lineage>
</organism>
<proteinExistence type="inferred from homology"/>